<evidence type="ECO:0000256" key="3">
    <source>
        <dbReference type="PIRSR" id="PIRSR600407-1"/>
    </source>
</evidence>
<evidence type="ECO:0000313" key="7">
    <source>
        <dbReference type="EMBL" id="TKA83178.1"/>
    </source>
</evidence>
<accession>A0A4U0Y3X1</accession>
<dbReference type="AlphaFoldDB" id="A0A4U0Y3X1"/>
<proteinExistence type="inferred from homology"/>
<reference evidence="7 8" key="1">
    <citation type="submission" date="2017-03" db="EMBL/GenBank/DDBJ databases">
        <title>Genomes of endolithic fungi from Antarctica.</title>
        <authorList>
            <person name="Coleine C."/>
            <person name="Masonjones S."/>
            <person name="Stajich J.E."/>
        </authorList>
    </citation>
    <scope>NUCLEOTIDE SEQUENCE [LARGE SCALE GENOMIC DNA]</scope>
    <source>
        <strain evidence="7 8">CCFEE 5184</strain>
    </source>
</reference>
<dbReference type="Pfam" id="PF01150">
    <property type="entry name" value="GDA1_CD39"/>
    <property type="match status" value="1"/>
</dbReference>
<dbReference type="GO" id="GO:0017111">
    <property type="term" value="F:ribonucleoside triphosphate phosphatase activity"/>
    <property type="evidence" value="ECO:0007669"/>
    <property type="project" value="TreeGrafter"/>
</dbReference>
<dbReference type="GO" id="GO:0046036">
    <property type="term" value="P:CTP metabolic process"/>
    <property type="evidence" value="ECO:0007669"/>
    <property type="project" value="TreeGrafter"/>
</dbReference>
<dbReference type="GO" id="GO:0045134">
    <property type="term" value="F:UDP phosphatase activity"/>
    <property type="evidence" value="ECO:0007669"/>
    <property type="project" value="TreeGrafter"/>
</dbReference>
<dbReference type="GO" id="GO:0005794">
    <property type="term" value="C:Golgi apparatus"/>
    <property type="evidence" value="ECO:0007669"/>
    <property type="project" value="TreeGrafter"/>
</dbReference>
<evidence type="ECO:0000256" key="6">
    <source>
        <dbReference type="SAM" id="Phobius"/>
    </source>
</evidence>
<protein>
    <recommendedName>
        <fullName evidence="9">Golgi apyrase</fullName>
    </recommendedName>
</protein>
<dbReference type="OrthoDB" id="6372431at2759"/>
<sequence>MGKHCYGVILDAGSSGSRVYIYRWLNAQAARATGDATALASLPEIKTKKKWNKKVHPGISTFGTKPERVGPDHLKDLVNFAQEHVPKDEVENTPIFLLATAGMRLLPDEQRTAVLEEICAYFQRTTQFQLPDCGLHVQVIPGETEGLYGWIAANYLLGGFDVPERHDHGKGHHTYGFLDMGGASAPLAFAPNATEAERHAEDLKLLRLRRVGGEAVEYRVFVTTWLGFGANEARRRYVQGLLEAYPDGTLELPDPCLPVGLKVNQTGYELVPGSPELVGVKPYLVGTGAFPECLRRTYPLLEKERACVDVPCLLNGQHTPAIDFDVNHFVGVSEYWHTTHEVFAMAHKDKAYDFHTYQKQVTDFCSREWRDIVKDVGSQKWGKKVDEKTMEEVCFKASWLINMLHDGIGVPRVGLEPVKDNSSNKTKAMLDKAADRGFLDPFQAVDKIDGTEVSWTLGKMVLYASSQMPAANQALAVGFGSNIAGEKLPSDFQYAGGKYEPLPTDLDDGHAEGGDDWHDRIFNGTYSRRVPGILIFVVILVLAIFLLCGRERRQSAYHKLLRRRSTPDTPRSRRRKAPGFLGSKFFGGSNSPTYERVLEAADPADDFELSDVEDLHSAPSSGGGPAPYRIGRSSGWATPVARGVSPDILRTSPSKNKLYFDTTSRGAAGGSAEKGLGITPFERGGGVSVMMRTESKERLAPRESMGRRSRAGSPTRRSPMLMAPFKESVD</sequence>
<keyword evidence="8" id="KW-1185">Reference proteome</keyword>
<keyword evidence="6" id="KW-1133">Transmembrane helix</keyword>
<dbReference type="GO" id="GO:0006256">
    <property type="term" value="P:UDP catabolic process"/>
    <property type="evidence" value="ECO:0007669"/>
    <property type="project" value="TreeGrafter"/>
</dbReference>
<feature type="compositionally biased region" description="Basic and acidic residues" evidence="5">
    <location>
        <begin position="693"/>
        <end position="706"/>
    </location>
</feature>
<name>A0A4U0Y3X1_9PEZI</name>
<evidence type="ECO:0000256" key="5">
    <source>
        <dbReference type="SAM" id="MobiDB-lite"/>
    </source>
</evidence>
<evidence type="ECO:0000256" key="4">
    <source>
        <dbReference type="RuleBase" id="RU003833"/>
    </source>
</evidence>
<dbReference type="CDD" id="cd24039">
    <property type="entry name" value="ASKHA_NBD_YND1-like"/>
    <property type="match status" value="1"/>
</dbReference>
<feature type="region of interest" description="Disordered" evidence="5">
    <location>
        <begin position="561"/>
        <end position="586"/>
    </location>
</feature>
<keyword evidence="6" id="KW-0472">Membrane</keyword>
<dbReference type="Proteomes" id="UP000309340">
    <property type="component" value="Unassembled WGS sequence"/>
</dbReference>
<dbReference type="STRING" id="329884.A0A4U0Y3X1"/>
<dbReference type="PANTHER" id="PTHR11782">
    <property type="entry name" value="ADENOSINE/GUANOSINE DIPHOSPHATASE"/>
    <property type="match status" value="1"/>
</dbReference>
<dbReference type="EMBL" id="NAJQ01000015">
    <property type="protein sequence ID" value="TKA83178.1"/>
    <property type="molecule type" value="Genomic_DNA"/>
</dbReference>
<dbReference type="Gene3D" id="3.30.420.150">
    <property type="entry name" value="Exopolyphosphatase. Domain 2"/>
    <property type="match status" value="1"/>
</dbReference>
<keyword evidence="6" id="KW-0812">Transmembrane</keyword>
<dbReference type="PROSITE" id="PS01238">
    <property type="entry name" value="GDA1_CD39_NTPASE"/>
    <property type="match status" value="1"/>
</dbReference>
<evidence type="ECO:0000313" key="8">
    <source>
        <dbReference type="Proteomes" id="UP000309340"/>
    </source>
</evidence>
<comment type="caution">
    <text evidence="7">The sequence shown here is derived from an EMBL/GenBank/DDBJ whole genome shotgun (WGS) entry which is preliminary data.</text>
</comment>
<dbReference type="GO" id="GO:0016020">
    <property type="term" value="C:membrane"/>
    <property type="evidence" value="ECO:0007669"/>
    <property type="project" value="TreeGrafter"/>
</dbReference>
<evidence type="ECO:0000256" key="1">
    <source>
        <dbReference type="ARBA" id="ARBA00009283"/>
    </source>
</evidence>
<organism evidence="7 8">
    <name type="scientific">Friedmanniomyces simplex</name>
    <dbReference type="NCBI Taxonomy" id="329884"/>
    <lineage>
        <taxon>Eukaryota</taxon>
        <taxon>Fungi</taxon>
        <taxon>Dikarya</taxon>
        <taxon>Ascomycota</taxon>
        <taxon>Pezizomycotina</taxon>
        <taxon>Dothideomycetes</taxon>
        <taxon>Dothideomycetidae</taxon>
        <taxon>Mycosphaerellales</taxon>
        <taxon>Teratosphaeriaceae</taxon>
        <taxon>Friedmanniomyces</taxon>
    </lineage>
</organism>
<feature type="transmembrane region" description="Helical" evidence="6">
    <location>
        <begin position="530"/>
        <end position="549"/>
    </location>
</feature>
<feature type="region of interest" description="Disordered" evidence="5">
    <location>
        <begin position="692"/>
        <end position="730"/>
    </location>
</feature>
<keyword evidence="2 4" id="KW-0378">Hydrolase</keyword>
<feature type="active site" description="Proton acceptor" evidence="3">
    <location>
        <position position="145"/>
    </location>
</feature>
<evidence type="ECO:0000256" key="2">
    <source>
        <dbReference type="ARBA" id="ARBA00022801"/>
    </source>
</evidence>
<dbReference type="Gene3D" id="3.30.420.40">
    <property type="match status" value="1"/>
</dbReference>
<evidence type="ECO:0008006" key="9">
    <source>
        <dbReference type="Google" id="ProtNLM"/>
    </source>
</evidence>
<comment type="similarity">
    <text evidence="1 4">Belongs to the GDA1/CD39 NTPase family.</text>
</comment>
<gene>
    <name evidence="7" type="ORF">B0A55_00716</name>
</gene>
<dbReference type="PANTHER" id="PTHR11782:SF121">
    <property type="entry name" value="NUCLEOSIDE-DIPHOSPHATASE MIG-23"/>
    <property type="match status" value="1"/>
</dbReference>
<dbReference type="InterPro" id="IPR000407">
    <property type="entry name" value="GDA1_CD39_NTPase"/>
</dbReference>
<dbReference type="GO" id="GO:0004382">
    <property type="term" value="F:GDP phosphatase activity"/>
    <property type="evidence" value="ECO:0007669"/>
    <property type="project" value="TreeGrafter"/>
</dbReference>